<dbReference type="CDD" id="cd06989">
    <property type="entry name" value="cupin_DRT102"/>
    <property type="match status" value="1"/>
</dbReference>
<reference evidence="3 4" key="1">
    <citation type="submission" date="2020-02" db="EMBL/GenBank/DDBJ databases">
        <authorList>
            <person name="Kim M.K."/>
        </authorList>
    </citation>
    <scope>NUCLEOTIDE SEQUENCE [LARGE SCALE GENOMIC DNA]</scope>
    <source>
        <strain evidence="3 4">17J57-3</strain>
    </source>
</reference>
<dbReference type="InterPro" id="IPR025979">
    <property type="entry name" value="ChrR-like_cupin_dom"/>
</dbReference>
<feature type="domain" description="ChrR-like cupin" evidence="2">
    <location>
        <begin position="33"/>
        <end position="148"/>
    </location>
</feature>
<evidence type="ECO:0000259" key="2">
    <source>
        <dbReference type="Pfam" id="PF12973"/>
    </source>
</evidence>
<gene>
    <name evidence="3" type="ORF">G3574_10530</name>
</gene>
<accession>A0A6B3SLA1</accession>
<keyword evidence="4" id="KW-1185">Reference proteome</keyword>
<dbReference type="InterPro" id="IPR014710">
    <property type="entry name" value="RmlC-like_jellyroll"/>
</dbReference>
<dbReference type="RefSeq" id="WP_163962806.1">
    <property type="nucleotide sequence ID" value="NZ_JAAIVB010000037.1"/>
</dbReference>
<organism evidence="3 4">
    <name type="scientific">Noviherbaspirillum galbum</name>
    <dbReference type="NCBI Taxonomy" id="2709383"/>
    <lineage>
        <taxon>Bacteria</taxon>
        <taxon>Pseudomonadati</taxon>
        <taxon>Pseudomonadota</taxon>
        <taxon>Betaproteobacteria</taxon>
        <taxon>Burkholderiales</taxon>
        <taxon>Oxalobacteraceae</taxon>
        <taxon>Noviherbaspirillum</taxon>
    </lineage>
</organism>
<evidence type="ECO:0000313" key="4">
    <source>
        <dbReference type="Proteomes" id="UP000482155"/>
    </source>
</evidence>
<evidence type="ECO:0000256" key="1">
    <source>
        <dbReference type="SAM" id="SignalP"/>
    </source>
</evidence>
<dbReference type="SUPFAM" id="SSF51182">
    <property type="entry name" value="RmlC-like cupins"/>
    <property type="match status" value="1"/>
</dbReference>
<protein>
    <submittedName>
        <fullName evidence="3">Cupin domain-containing protein</fullName>
    </submittedName>
</protein>
<feature type="signal peptide" evidence="1">
    <location>
        <begin position="1"/>
        <end position="27"/>
    </location>
</feature>
<dbReference type="Pfam" id="PF12973">
    <property type="entry name" value="Cupin_7"/>
    <property type="match status" value="1"/>
</dbReference>
<evidence type="ECO:0000313" key="3">
    <source>
        <dbReference type="EMBL" id="NEX61517.1"/>
    </source>
</evidence>
<dbReference type="Gene3D" id="2.60.120.10">
    <property type="entry name" value="Jelly Rolls"/>
    <property type="match status" value="1"/>
</dbReference>
<sequence>MNVFRFGNPLQASFAVLSMLVALPAIGADAANETVFVDPGSIKWQDAPPSLPKGAKIAVLSGDPGKEGPMVIRLRAPAGYRIPPHWHTQSEYLTIISGALTIGGGDNVKKDGEHVMKAGAFHYLPGKAHHYAYAKEATVVQVQGTGPFDINYVNDADDPQKAAKSKQ</sequence>
<name>A0A6B3SLA1_9BURK</name>
<feature type="chain" id="PRO_5025590648" evidence="1">
    <location>
        <begin position="28"/>
        <end position="167"/>
    </location>
</feature>
<keyword evidence="1" id="KW-0732">Signal</keyword>
<dbReference type="Proteomes" id="UP000482155">
    <property type="component" value="Unassembled WGS sequence"/>
</dbReference>
<comment type="caution">
    <text evidence="3">The sequence shown here is derived from an EMBL/GenBank/DDBJ whole genome shotgun (WGS) entry which is preliminary data.</text>
</comment>
<dbReference type="AlphaFoldDB" id="A0A6B3SLA1"/>
<dbReference type="InterPro" id="IPR011051">
    <property type="entry name" value="RmlC_Cupin_sf"/>
</dbReference>
<proteinExistence type="predicted"/>
<dbReference type="EMBL" id="JAAIVB010000037">
    <property type="protein sequence ID" value="NEX61517.1"/>
    <property type="molecule type" value="Genomic_DNA"/>
</dbReference>